<accession>A0ABD0M6T1</accession>
<evidence type="ECO:0000313" key="3">
    <source>
        <dbReference type="Proteomes" id="UP001519460"/>
    </source>
</evidence>
<proteinExistence type="predicted"/>
<dbReference type="AlphaFoldDB" id="A0ABD0M6T1"/>
<dbReference type="Proteomes" id="UP001519460">
    <property type="component" value="Unassembled WGS sequence"/>
</dbReference>
<dbReference type="EMBL" id="JACVVK020000004">
    <property type="protein sequence ID" value="KAK7507473.1"/>
    <property type="molecule type" value="Genomic_DNA"/>
</dbReference>
<sequence length="107" mass="12189">MEPDHQSADRIESTTRPTRRQRGCLNYSSSVHLLTIPCPSTLMSPGQIGWTYREVCRKDARHFDLVKIYEDAHRIFHNLQGCSVSENWMEVGFLPAMNSSDSDCQGS</sequence>
<comment type="caution">
    <text evidence="2">The sequence shown here is derived from an EMBL/GenBank/DDBJ whole genome shotgun (WGS) entry which is preliminary data.</text>
</comment>
<organism evidence="2 3">
    <name type="scientific">Batillaria attramentaria</name>
    <dbReference type="NCBI Taxonomy" id="370345"/>
    <lineage>
        <taxon>Eukaryota</taxon>
        <taxon>Metazoa</taxon>
        <taxon>Spiralia</taxon>
        <taxon>Lophotrochozoa</taxon>
        <taxon>Mollusca</taxon>
        <taxon>Gastropoda</taxon>
        <taxon>Caenogastropoda</taxon>
        <taxon>Sorbeoconcha</taxon>
        <taxon>Cerithioidea</taxon>
        <taxon>Batillariidae</taxon>
        <taxon>Batillaria</taxon>
    </lineage>
</organism>
<feature type="compositionally biased region" description="Basic and acidic residues" evidence="1">
    <location>
        <begin position="1"/>
        <end position="13"/>
    </location>
</feature>
<protein>
    <submittedName>
        <fullName evidence="2">Uncharacterized protein</fullName>
    </submittedName>
</protein>
<keyword evidence="3" id="KW-1185">Reference proteome</keyword>
<feature type="region of interest" description="Disordered" evidence="1">
    <location>
        <begin position="1"/>
        <end position="20"/>
    </location>
</feature>
<name>A0ABD0M6T1_9CAEN</name>
<evidence type="ECO:0000313" key="2">
    <source>
        <dbReference type="EMBL" id="KAK7507473.1"/>
    </source>
</evidence>
<evidence type="ECO:0000256" key="1">
    <source>
        <dbReference type="SAM" id="MobiDB-lite"/>
    </source>
</evidence>
<reference evidence="2 3" key="1">
    <citation type="journal article" date="2023" name="Sci. Data">
        <title>Genome assembly of the Korean intertidal mud-creeper Batillaria attramentaria.</title>
        <authorList>
            <person name="Patra A.K."/>
            <person name="Ho P.T."/>
            <person name="Jun S."/>
            <person name="Lee S.J."/>
            <person name="Kim Y."/>
            <person name="Won Y.J."/>
        </authorList>
    </citation>
    <scope>NUCLEOTIDE SEQUENCE [LARGE SCALE GENOMIC DNA]</scope>
    <source>
        <strain evidence="2">Wonlab-2016</strain>
    </source>
</reference>
<gene>
    <name evidence="2" type="ORF">BaRGS_00001408</name>
</gene>